<dbReference type="EMBL" id="FWZT01000003">
    <property type="protein sequence ID" value="SMF02902.1"/>
    <property type="molecule type" value="Genomic_DNA"/>
</dbReference>
<proteinExistence type="predicted"/>
<gene>
    <name evidence="2" type="ORF">SAMN06296036_103290</name>
</gene>
<organism evidence="2 3">
    <name type="scientific">Pseudobacteriovorax antillogorgiicola</name>
    <dbReference type="NCBI Taxonomy" id="1513793"/>
    <lineage>
        <taxon>Bacteria</taxon>
        <taxon>Pseudomonadati</taxon>
        <taxon>Bdellovibrionota</taxon>
        <taxon>Oligoflexia</taxon>
        <taxon>Oligoflexales</taxon>
        <taxon>Pseudobacteriovoracaceae</taxon>
        <taxon>Pseudobacteriovorax</taxon>
    </lineage>
</organism>
<protein>
    <submittedName>
        <fullName evidence="2">Uncharacterized protein</fullName>
    </submittedName>
</protein>
<evidence type="ECO:0000256" key="1">
    <source>
        <dbReference type="SAM" id="Phobius"/>
    </source>
</evidence>
<keyword evidence="3" id="KW-1185">Reference proteome</keyword>
<name>A0A1Y6BD13_9BACT</name>
<accession>A0A1Y6BD13</accession>
<reference evidence="3" key="1">
    <citation type="submission" date="2017-04" db="EMBL/GenBank/DDBJ databases">
        <authorList>
            <person name="Varghese N."/>
            <person name="Submissions S."/>
        </authorList>
    </citation>
    <scope>NUCLEOTIDE SEQUENCE [LARGE SCALE GENOMIC DNA]</scope>
    <source>
        <strain evidence="3">RKEM611</strain>
    </source>
</reference>
<feature type="transmembrane region" description="Helical" evidence="1">
    <location>
        <begin position="112"/>
        <end position="132"/>
    </location>
</feature>
<feature type="transmembrane region" description="Helical" evidence="1">
    <location>
        <begin position="62"/>
        <end position="82"/>
    </location>
</feature>
<dbReference type="Proteomes" id="UP000192907">
    <property type="component" value="Unassembled WGS sequence"/>
</dbReference>
<evidence type="ECO:0000313" key="3">
    <source>
        <dbReference type="Proteomes" id="UP000192907"/>
    </source>
</evidence>
<keyword evidence="1" id="KW-0472">Membrane</keyword>
<dbReference type="AlphaFoldDB" id="A0A1Y6BD13"/>
<feature type="transmembrane region" description="Helical" evidence="1">
    <location>
        <begin position="9"/>
        <end position="26"/>
    </location>
</feature>
<keyword evidence="1" id="KW-1133">Transmembrane helix</keyword>
<feature type="transmembrane region" description="Helical" evidence="1">
    <location>
        <begin position="38"/>
        <end position="55"/>
    </location>
</feature>
<evidence type="ECO:0000313" key="2">
    <source>
        <dbReference type="EMBL" id="SMF02902.1"/>
    </source>
</evidence>
<sequence>MTRTLKRNLIIIAFLALLSPNFYYIFLESFPGGLLQKIQFTLLSMMVLFAPLLLLPLRSYIWVLLPLGLLLPFAHLHLYFIGDALQPTSVYRFLSSSSQDIEAFASQNMAPIVVGGCFAIVFWTCCFCILHAPIDLKFTRRFKIVFFSSLLFLQVSLWAQYQSSPDRSLARVDLVETISHQASLRSPGLFPTDAVVAVSKAGIHKLSPKRSSRAGH</sequence>
<dbReference type="RefSeq" id="WP_132315843.1">
    <property type="nucleotide sequence ID" value="NZ_FWZT01000003.1"/>
</dbReference>
<keyword evidence="1" id="KW-0812">Transmembrane</keyword>